<feature type="transmembrane region" description="Helical" evidence="1">
    <location>
        <begin position="45"/>
        <end position="66"/>
    </location>
</feature>
<gene>
    <name evidence="2" type="ORF">SAMN05443431_108105</name>
</gene>
<dbReference type="RefSeq" id="WP_143067824.1">
    <property type="nucleotide sequence ID" value="NZ_FORM01000008.1"/>
</dbReference>
<proteinExistence type="predicted"/>
<evidence type="ECO:0008006" key="4">
    <source>
        <dbReference type="Google" id="ProtNLM"/>
    </source>
</evidence>
<dbReference type="InterPro" id="IPR017850">
    <property type="entry name" value="Alkaline_phosphatase_core_sf"/>
</dbReference>
<dbReference type="AlphaFoldDB" id="A0A1I3RU51"/>
<name>A0A1I3RU51_9FLAO</name>
<evidence type="ECO:0000313" key="3">
    <source>
        <dbReference type="Proteomes" id="UP000199559"/>
    </source>
</evidence>
<keyword evidence="3" id="KW-1185">Reference proteome</keyword>
<feature type="transmembrane region" description="Helical" evidence="1">
    <location>
        <begin position="102"/>
        <end position="119"/>
    </location>
</feature>
<keyword evidence="1" id="KW-0812">Transmembrane</keyword>
<organism evidence="2 3">
    <name type="scientific">Olleya namhaensis</name>
    <dbReference type="NCBI Taxonomy" id="1144750"/>
    <lineage>
        <taxon>Bacteria</taxon>
        <taxon>Pseudomonadati</taxon>
        <taxon>Bacteroidota</taxon>
        <taxon>Flavobacteriia</taxon>
        <taxon>Flavobacteriales</taxon>
        <taxon>Flavobacteriaceae</taxon>
    </lineage>
</organism>
<dbReference type="SUPFAM" id="SSF53649">
    <property type="entry name" value="Alkaline phosphatase-like"/>
    <property type="match status" value="1"/>
</dbReference>
<dbReference type="Gene3D" id="3.40.720.10">
    <property type="entry name" value="Alkaline Phosphatase, subunit A"/>
    <property type="match status" value="1"/>
</dbReference>
<evidence type="ECO:0000313" key="2">
    <source>
        <dbReference type="EMBL" id="SFJ48736.1"/>
    </source>
</evidence>
<dbReference type="Proteomes" id="UP000199559">
    <property type="component" value="Unassembled WGS sequence"/>
</dbReference>
<dbReference type="STRING" id="1144750.SAMN05443431_108105"/>
<dbReference type="EMBL" id="FORM01000008">
    <property type="protein sequence ID" value="SFJ48736.1"/>
    <property type="molecule type" value="Genomic_DNA"/>
</dbReference>
<evidence type="ECO:0000256" key="1">
    <source>
        <dbReference type="SAM" id="Phobius"/>
    </source>
</evidence>
<protein>
    <recommendedName>
        <fullName evidence="4">Sulfatase</fullName>
    </recommendedName>
</protein>
<accession>A0A1I3RU51</accession>
<feature type="transmembrane region" description="Helical" evidence="1">
    <location>
        <begin position="15"/>
        <end position="33"/>
    </location>
</feature>
<feature type="transmembrane region" description="Helical" evidence="1">
    <location>
        <begin position="78"/>
        <end position="96"/>
    </location>
</feature>
<keyword evidence="1" id="KW-1133">Transmembrane helix</keyword>
<sequence>MKKHLANFINNKNNLPLLVGIASGLYPMLYYFNANYTQANSVSQLLFFSFFFIVVPVLIFSIFNYFSKKIKLLEANKFKLFVLLDIGFFGSFILISTFRFQLIYIIPLIIVALCCALFFSKHLKKIVVFQFLLVVMALVSLIPTVFKHVTYSKQWLEQPDAITKVIFKTTPNVYFIQVDGYANVDKLSKGPYGYDNSSFNSYLKEAGFKNYSDYRSNYYSTLSSNSSLLAMKHHYYSSPDHSFAELSHARENIVSKNSVLEIFKNNTYKTHLLMDKYYFLLNRPTLGFDYSNIKYKDVPFRYKGLGPVRDVISDLKTVLPKDTLTSNFYFIQKLLPSHVTNSSSESVNKITEKENYLNKLQQANLWLQEIITLIDSQDKNALIIITADHGGFVGFNTTLEARIKQTDPDLIYSIYTAMLAIKWNGMPPDFDTKFKTPVNFFRILFSYLVENESYLDHLEDDSSYIMINQGAPFGVYKYIDNQGETVFEPLSN</sequence>
<feature type="transmembrane region" description="Helical" evidence="1">
    <location>
        <begin position="126"/>
        <end position="146"/>
    </location>
</feature>
<keyword evidence="1" id="KW-0472">Membrane</keyword>
<reference evidence="3" key="1">
    <citation type="submission" date="2016-10" db="EMBL/GenBank/DDBJ databases">
        <authorList>
            <person name="Varghese N."/>
            <person name="Submissions S."/>
        </authorList>
    </citation>
    <scope>NUCLEOTIDE SEQUENCE [LARGE SCALE GENOMIC DNA]</scope>
    <source>
        <strain evidence="3">DSM 28881</strain>
    </source>
</reference>